<proteinExistence type="predicted"/>
<evidence type="ECO:0000313" key="2">
    <source>
        <dbReference type="Proteomes" id="UP000256774"/>
    </source>
</evidence>
<reference evidence="1 2" key="1">
    <citation type="submission" date="2018-08" db="EMBL/GenBank/DDBJ databases">
        <title>Genomic Encyclopedia of Type Strains, Phase IV (KMG-IV): sequencing the most valuable type-strain genomes for metagenomic binning, comparative biology and taxonomic classification.</title>
        <authorList>
            <person name="Goeker M."/>
        </authorList>
    </citation>
    <scope>NUCLEOTIDE SEQUENCE [LARGE SCALE GENOMIC DNA]</scope>
    <source>
        <strain evidence="1 2">DSM 26022</strain>
    </source>
</reference>
<protein>
    <submittedName>
        <fullName evidence="1">Uncharacterized protein</fullName>
    </submittedName>
</protein>
<organism evidence="1 2">
    <name type="scientific">Paraperlucidibaca baekdonensis</name>
    <dbReference type="NCBI Taxonomy" id="748120"/>
    <lineage>
        <taxon>Bacteria</taxon>
        <taxon>Pseudomonadati</taxon>
        <taxon>Pseudomonadota</taxon>
        <taxon>Gammaproteobacteria</taxon>
        <taxon>Moraxellales</taxon>
        <taxon>Moraxellaceae</taxon>
        <taxon>Paraperlucidibaca</taxon>
    </lineage>
</organism>
<keyword evidence="2" id="KW-1185">Reference proteome</keyword>
<dbReference type="AlphaFoldDB" id="A0A3E0H0D2"/>
<gene>
    <name evidence="1" type="ORF">DFR26_2204</name>
</gene>
<dbReference type="EMBL" id="QUNR01000006">
    <property type="protein sequence ID" value="REH35871.1"/>
    <property type="molecule type" value="Genomic_DNA"/>
</dbReference>
<evidence type="ECO:0000313" key="1">
    <source>
        <dbReference type="EMBL" id="REH35871.1"/>
    </source>
</evidence>
<comment type="caution">
    <text evidence="1">The sequence shown here is derived from an EMBL/GenBank/DDBJ whole genome shotgun (WGS) entry which is preliminary data.</text>
</comment>
<accession>A0A3E0H0D2</accession>
<sequence>MCAVIVSWFLLNGTTALSNAEHLPASLSRSYNKVASWYHTDQDWSGKWTNEGEIDARYRQSDLIDLDLLVQGRSVSGTVSSGPQQDAIPLQLVLIEGAIVGQSLDVLAFDYFQGVPKRIATFKITRVGEADSEQLKVATIWQAQPWFPKEATLWRAGPSALLEVGSGNAK</sequence>
<dbReference type="Proteomes" id="UP000256774">
    <property type="component" value="Unassembled WGS sequence"/>
</dbReference>
<name>A0A3E0H0D2_9GAMM</name>